<dbReference type="Proteomes" id="UP001265700">
    <property type="component" value="Unassembled WGS sequence"/>
</dbReference>
<sequence>MSATTKAGTAGGTSWPRYVGLQRRSLECADEAELGFLIANETWHLVPYQQAVLFRLDSFQRSKLSAVSGLVSVVESTPFTQWLLAVEKHLASTEPAVQAPEAGAEPPSGARAFTASDLPESLAPSWAEWWPAHALRVPLVTPQGMKVGSVIYTRAEPWQPQDIQLLTLMHTQYAYCLQSLRPARTPLARRLASFAQPSRRWLVAVALAALAAVPVRTSVLAPAEIVALQASAVSSPAEGIVKTFHVPPNREVRAGDRLFSLDDSTLSNRVQVAEQALAVAKTDALSAQQRAIDQAEGRAELAVSLGRVREREAELTLLRDALQRLDVVASQDGIFVYSDPNDWLGRPVATGERIGQLAAPGELGVLVWLPVPDAINLEPGADMKVYLQVQPLNALSAQLEQTSYQAALSPDGVMAYRVRGRLDDEGRAHIGLRGVAKVYGEWQPIAYWLLRRPLGALRQWVGL</sequence>
<dbReference type="PANTHER" id="PTHR32347">
    <property type="entry name" value="EFFLUX SYSTEM COMPONENT YKNX-RELATED"/>
    <property type="match status" value="1"/>
</dbReference>
<keyword evidence="2" id="KW-0175">Coiled coil</keyword>
<comment type="subcellular location">
    <subcellularLocation>
        <location evidence="1">Cell envelope</location>
    </subcellularLocation>
</comment>
<dbReference type="InterPro" id="IPR050465">
    <property type="entry name" value="UPF0194_transport"/>
</dbReference>
<dbReference type="Gene3D" id="1.10.287.470">
    <property type="entry name" value="Helix hairpin bin"/>
    <property type="match status" value="1"/>
</dbReference>
<organism evidence="4 5">
    <name type="scientific">Hydrogenophaga palleronii</name>
    <dbReference type="NCBI Taxonomy" id="65655"/>
    <lineage>
        <taxon>Bacteria</taxon>
        <taxon>Pseudomonadati</taxon>
        <taxon>Pseudomonadota</taxon>
        <taxon>Betaproteobacteria</taxon>
        <taxon>Burkholderiales</taxon>
        <taxon>Comamonadaceae</taxon>
        <taxon>Hydrogenophaga</taxon>
    </lineage>
</organism>
<accession>A0ABU1WUR1</accession>
<comment type="caution">
    <text evidence="4">The sequence shown here is derived from an EMBL/GenBank/DDBJ whole genome shotgun (WGS) entry which is preliminary data.</text>
</comment>
<dbReference type="PANTHER" id="PTHR32347:SF23">
    <property type="entry name" value="BLL5650 PROTEIN"/>
    <property type="match status" value="1"/>
</dbReference>
<dbReference type="RefSeq" id="WP_310321650.1">
    <property type="nucleotide sequence ID" value="NZ_JAVDWU010000013.1"/>
</dbReference>
<evidence type="ECO:0008006" key="6">
    <source>
        <dbReference type="Google" id="ProtNLM"/>
    </source>
</evidence>
<feature type="region of interest" description="Disordered" evidence="3">
    <location>
        <begin position="95"/>
        <end position="114"/>
    </location>
</feature>
<dbReference type="SUPFAM" id="SSF111369">
    <property type="entry name" value="HlyD-like secretion proteins"/>
    <property type="match status" value="1"/>
</dbReference>
<reference evidence="4 5" key="1">
    <citation type="submission" date="2023-07" db="EMBL/GenBank/DDBJ databases">
        <title>Sorghum-associated microbial communities from plants grown in Nebraska, USA.</title>
        <authorList>
            <person name="Schachtman D."/>
        </authorList>
    </citation>
    <scope>NUCLEOTIDE SEQUENCE [LARGE SCALE GENOMIC DNA]</scope>
    <source>
        <strain evidence="4 5">4249</strain>
    </source>
</reference>
<evidence type="ECO:0000313" key="4">
    <source>
        <dbReference type="EMBL" id="MDR7152671.1"/>
    </source>
</evidence>
<dbReference type="EMBL" id="JAVDWU010000013">
    <property type="protein sequence ID" value="MDR7152671.1"/>
    <property type="molecule type" value="Genomic_DNA"/>
</dbReference>
<proteinExistence type="predicted"/>
<name>A0ABU1WUR1_9BURK</name>
<gene>
    <name evidence="4" type="ORF">J2W49_004649</name>
</gene>
<dbReference type="Gene3D" id="2.40.50.100">
    <property type="match status" value="1"/>
</dbReference>
<evidence type="ECO:0000313" key="5">
    <source>
        <dbReference type="Proteomes" id="UP001265700"/>
    </source>
</evidence>
<evidence type="ECO:0000256" key="1">
    <source>
        <dbReference type="ARBA" id="ARBA00004196"/>
    </source>
</evidence>
<protein>
    <recommendedName>
        <fullName evidence="6">Membrane fusion protein biotin-lipoyl like domain-containing protein</fullName>
    </recommendedName>
</protein>
<keyword evidence="5" id="KW-1185">Reference proteome</keyword>
<evidence type="ECO:0000256" key="3">
    <source>
        <dbReference type="SAM" id="MobiDB-lite"/>
    </source>
</evidence>
<evidence type="ECO:0000256" key="2">
    <source>
        <dbReference type="ARBA" id="ARBA00023054"/>
    </source>
</evidence>
<feature type="compositionally biased region" description="Low complexity" evidence="3">
    <location>
        <begin position="99"/>
        <end position="112"/>
    </location>
</feature>